<gene>
    <name evidence="1" type="ORF">BpHYR1_014748</name>
</gene>
<proteinExistence type="predicted"/>
<organism evidence="1 2">
    <name type="scientific">Brachionus plicatilis</name>
    <name type="common">Marine rotifer</name>
    <name type="synonym">Brachionus muelleri</name>
    <dbReference type="NCBI Taxonomy" id="10195"/>
    <lineage>
        <taxon>Eukaryota</taxon>
        <taxon>Metazoa</taxon>
        <taxon>Spiralia</taxon>
        <taxon>Gnathifera</taxon>
        <taxon>Rotifera</taxon>
        <taxon>Eurotatoria</taxon>
        <taxon>Monogononta</taxon>
        <taxon>Pseudotrocha</taxon>
        <taxon>Ploima</taxon>
        <taxon>Brachionidae</taxon>
        <taxon>Brachionus</taxon>
    </lineage>
</organism>
<protein>
    <submittedName>
        <fullName evidence="1">Uncharacterized protein</fullName>
    </submittedName>
</protein>
<evidence type="ECO:0000313" key="2">
    <source>
        <dbReference type="Proteomes" id="UP000276133"/>
    </source>
</evidence>
<sequence>MNEYFKSDTEVYIASHLESVRKGSMDKISEFFDTVTIRKQRFILKIVGRKNIRNNPKINNTEEIAQVHIEENNGESYELAIRNIYFVSIKVDDGLIQRICYPHFKHSLT</sequence>
<dbReference type="Proteomes" id="UP000276133">
    <property type="component" value="Unassembled WGS sequence"/>
</dbReference>
<name>A0A3M7S3Q6_BRAPC</name>
<accession>A0A3M7S3Q6</accession>
<comment type="caution">
    <text evidence="1">The sequence shown here is derived from an EMBL/GenBank/DDBJ whole genome shotgun (WGS) entry which is preliminary data.</text>
</comment>
<keyword evidence="2" id="KW-1185">Reference proteome</keyword>
<evidence type="ECO:0000313" key="1">
    <source>
        <dbReference type="EMBL" id="RNA30247.1"/>
    </source>
</evidence>
<dbReference type="AlphaFoldDB" id="A0A3M7S3Q6"/>
<reference evidence="1 2" key="1">
    <citation type="journal article" date="2018" name="Sci. Rep.">
        <title>Genomic signatures of local adaptation to the degree of environmental predictability in rotifers.</title>
        <authorList>
            <person name="Franch-Gras L."/>
            <person name="Hahn C."/>
            <person name="Garcia-Roger E.M."/>
            <person name="Carmona M.J."/>
            <person name="Serra M."/>
            <person name="Gomez A."/>
        </authorList>
    </citation>
    <scope>NUCLEOTIDE SEQUENCE [LARGE SCALE GENOMIC DNA]</scope>
    <source>
        <strain evidence="1">HYR1</strain>
    </source>
</reference>
<dbReference type="EMBL" id="REGN01002108">
    <property type="protein sequence ID" value="RNA30247.1"/>
    <property type="molecule type" value="Genomic_DNA"/>
</dbReference>